<dbReference type="AlphaFoldDB" id="A0A2H3B3Z1"/>
<dbReference type="EMBL" id="KZ293444">
    <property type="protein sequence ID" value="PBK65571.1"/>
    <property type="molecule type" value="Genomic_DNA"/>
</dbReference>
<feature type="compositionally biased region" description="Polar residues" evidence="1">
    <location>
        <begin position="192"/>
        <end position="202"/>
    </location>
</feature>
<dbReference type="STRING" id="1076256.A0A2H3B3Z1"/>
<sequence>MGLLTDIIELGRKLMANNKRPIFAIFQSGGTRNDGEGARPLANVRDALRALVPYECLRARILKSENFEIISKSIDFHDIIQKYRGDRVEADIARIKCLRALIAYGDARGKMNADVISPLLDLHQAFNEESGSSQWLHTWTGYGELLEATLLDLREKADVTQLGEEVQERLGRIQSTRSQSVQTSKMGPANGSGASEPSTTDRLSLEPLELSSVMH</sequence>
<proteinExistence type="predicted"/>
<dbReference type="Proteomes" id="UP000218334">
    <property type="component" value="Unassembled WGS sequence"/>
</dbReference>
<evidence type="ECO:0000256" key="1">
    <source>
        <dbReference type="SAM" id="MobiDB-lite"/>
    </source>
</evidence>
<feature type="region of interest" description="Disordered" evidence="1">
    <location>
        <begin position="170"/>
        <end position="215"/>
    </location>
</feature>
<reference evidence="3" key="1">
    <citation type="journal article" date="2017" name="Nat. Ecol. Evol.">
        <title>Genome expansion and lineage-specific genetic innovations in the forest pathogenic fungi Armillaria.</title>
        <authorList>
            <person name="Sipos G."/>
            <person name="Prasanna A.N."/>
            <person name="Walter M.C."/>
            <person name="O'Connor E."/>
            <person name="Balint B."/>
            <person name="Krizsan K."/>
            <person name="Kiss B."/>
            <person name="Hess J."/>
            <person name="Varga T."/>
            <person name="Slot J."/>
            <person name="Riley R."/>
            <person name="Boka B."/>
            <person name="Rigling D."/>
            <person name="Barry K."/>
            <person name="Lee J."/>
            <person name="Mihaltcheva S."/>
            <person name="LaButti K."/>
            <person name="Lipzen A."/>
            <person name="Waldron R."/>
            <person name="Moloney N.M."/>
            <person name="Sperisen C."/>
            <person name="Kredics L."/>
            <person name="Vagvoelgyi C."/>
            <person name="Patrignani A."/>
            <person name="Fitzpatrick D."/>
            <person name="Nagy I."/>
            <person name="Doyle S."/>
            <person name="Anderson J.B."/>
            <person name="Grigoriev I.V."/>
            <person name="Gueldener U."/>
            <person name="Muensterkoetter M."/>
            <person name="Nagy L.G."/>
        </authorList>
    </citation>
    <scope>NUCLEOTIDE SEQUENCE [LARGE SCALE GENOMIC DNA]</scope>
    <source>
        <strain evidence="3">28-4</strain>
    </source>
</reference>
<protein>
    <submittedName>
        <fullName evidence="2">Uncharacterized protein</fullName>
    </submittedName>
</protein>
<gene>
    <name evidence="2" type="ORF">ARMSODRAFT_429105</name>
</gene>
<organism evidence="2 3">
    <name type="scientific">Armillaria solidipes</name>
    <dbReference type="NCBI Taxonomy" id="1076256"/>
    <lineage>
        <taxon>Eukaryota</taxon>
        <taxon>Fungi</taxon>
        <taxon>Dikarya</taxon>
        <taxon>Basidiomycota</taxon>
        <taxon>Agaricomycotina</taxon>
        <taxon>Agaricomycetes</taxon>
        <taxon>Agaricomycetidae</taxon>
        <taxon>Agaricales</taxon>
        <taxon>Marasmiineae</taxon>
        <taxon>Physalacriaceae</taxon>
        <taxon>Armillaria</taxon>
    </lineage>
</organism>
<keyword evidence="3" id="KW-1185">Reference proteome</keyword>
<name>A0A2H3B3Z1_9AGAR</name>
<feature type="compositionally biased region" description="Polar residues" evidence="1">
    <location>
        <begin position="173"/>
        <end position="185"/>
    </location>
</feature>
<evidence type="ECO:0000313" key="3">
    <source>
        <dbReference type="Proteomes" id="UP000218334"/>
    </source>
</evidence>
<evidence type="ECO:0000313" key="2">
    <source>
        <dbReference type="EMBL" id="PBK65571.1"/>
    </source>
</evidence>
<accession>A0A2H3B3Z1</accession>